<keyword evidence="3 7" id="KW-0479">Metal-binding</keyword>
<keyword evidence="5 7" id="KW-0408">Iron</keyword>
<proteinExistence type="inferred from homology"/>
<name>A0A433SJD6_ELYCH</name>
<dbReference type="PRINTS" id="PR00463">
    <property type="entry name" value="EP450I"/>
</dbReference>
<dbReference type="GO" id="GO:0006082">
    <property type="term" value="P:organic acid metabolic process"/>
    <property type="evidence" value="ECO:0007669"/>
    <property type="project" value="TreeGrafter"/>
</dbReference>
<dbReference type="InterPro" id="IPR008069">
    <property type="entry name" value="Cyt_P450_E_grp-I_CYP2D-like"/>
</dbReference>
<comment type="subcellular location">
    <subcellularLocation>
        <location evidence="1">Membrane</location>
    </subcellularLocation>
</comment>
<evidence type="ECO:0000256" key="6">
    <source>
        <dbReference type="ARBA" id="ARBA00023136"/>
    </source>
</evidence>
<reference evidence="8 9" key="1">
    <citation type="submission" date="2019-01" db="EMBL/GenBank/DDBJ databases">
        <title>A draft genome assembly of the solar-powered sea slug Elysia chlorotica.</title>
        <authorList>
            <person name="Cai H."/>
            <person name="Li Q."/>
            <person name="Fang X."/>
            <person name="Li J."/>
            <person name="Curtis N.E."/>
            <person name="Altenburger A."/>
            <person name="Shibata T."/>
            <person name="Feng M."/>
            <person name="Maeda T."/>
            <person name="Schwartz J.A."/>
            <person name="Shigenobu S."/>
            <person name="Lundholm N."/>
            <person name="Nishiyama T."/>
            <person name="Yang H."/>
            <person name="Hasebe M."/>
            <person name="Li S."/>
            <person name="Pierce S.K."/>
            <person name="Wang J."/>
        </authorList>
    </citation>
    <scope>NUCLEOTIDE SEQUENCE [LARGE SCALE GENOMIC DNA]</scope>
    <source>
        <strain evidence="8">EC2010</strain>
        <tissue evidence="8">Whole organism of an adult</tissue>
    </source>
</reference>
<dbReference type="STRING" id="188477.A0A433SJD6"/>
<dbReference type="InterPro" id="IPR036396">
    <property type="entry name" value="Cyt_P450_sf"/>
</dbReference>
<dbReference type="GO" id="GO:0005506">
    <property type="term" value="F:iron ion binding"/>
    <property type="evidence" value="ECO:0007669"/>
    <property type="project" value="InterPro"/>
</dbReference>
<sequence>ISAYIDVLSTYRGEPRDVSLLTKTAVANVICSIIVGRRFEYDDAYFVTFIQKLDELFHLSESSSLFTVFPWLRYLPGDLFDAKRRTGIYRYIMDLFCYHYINKAKQDGEDVTESFITAYLQEEKKMKEQGQKSTLDDENLARNIIALFLAGTDTTSTLLQWFLLYMLHYPDAQSKIFAEISEVIGLERPPSLQDKFKLHLTNAAIIETQRISTTPFNLPHACNEDTVVKGYTIPAGATVITNLDSIFLNENIWKDPWTLKPNQPTNQLTLHVCELHSCYPGRRACPGESLAKMEIILFVTSLLQRFELRPEEPGRLPSLEPTQGMIFAPKPFKIRCVDRR</sequence>
<accession>A0A433SJD6</accession>
<evidence type="ECO:0000256" key="1">
    <source>
        <dbReference type="ARBA" id="ARBA00004370"/>
    </source>
</evidence>
<dbReference type="Gene3D" id="1.10.630.10">
    <property type="entry name" value="Cytochrome P450"/>
    <property type="match status" value="1"/>
</dbReference>
<dbReference type="GO" id="GO:0016712">
    <property type="term" value="F:oxidoreductase activity, acting on paired donors, with incorporation or reduction of molecular oxygen, reduced flavin or flavoprotein as one donor, and incorporation of one atom of oxygen"/>
    <property type="evidence" value="ECO:0007669"/>
    <property type="project" value="InterPro"/>
</dbReference>
<keyword evidence="6" id="KW-0472">Membrane</keyword>
<dbReference type="InterPro" id="IPR050182">
    <property type="entry name" value="Cytochrome_P450_fam2"/>
</dbReference>
<evidence type="ECO:0000256" key="5">
    <source>
        <dbReference type="ARBA" id="ARBA00023004"/>
    </source>
</evidence>
<dbReference type="PRINTS" id="PR01686">
    <property type="entry name" value="EP450ICYP2D"/>
</dbReference>
<keyword evidence="9" id="KW-1185">Reference proteome</keyword>
<dbReference type="SUPFAM" id="SSF48264">
    <property type="entry name" value="Cytochrome P450"/>
    <property type="match status" value="1"/>
</dbReference>
<dbReference type="EMBL" id="RQTK01001860">
    <property type="protein sequence ID" value="RUS69025.1"/>
    <property type="molecule type" value="Genomic_DNA"/>
</dbReference>
<feature type="non-terminal residue" evidence="8">
    <location>
        <position position="340"/>
    </location>
</feature>
<evidence type="ECO:0000256" key="4">
    <source>
        <dbReference type="ARBA" id="ARBA00023002"/>
    </source>
</evidence>
<dbReference type="GO" id="GO:0016020">
    <property type="term" value="C:membrane"/>
    <property type="evidence" value="ECO:0007669"/>
    <property type="project" value="UniProtKB-SubCell"/>
</dbReference>
<dbReference type="OrthoDB" id="2789670at2759"/>
<dbReference type="PANTHER" id="PTHR24300:SF375">
    <property type="entry name" value="CYTOCHROME P450 FAMILY"/>
    <property type="match status" value="1"/>
</dbReference>
<organism evidence="8 9">
    <name type="scientific">Elysia chlorotica</name>
    <name type="common">Eastern emerald elysia</name>
    <name type="synonym">Sea slug</name>
    <dbReference type="NCBI Taxonomy" id="188477"/>
    <lineage>
        <taxon>Eukaryota</taxon>
        <taxon>Metazoa</taxon>
        <taxon>Spiralia</taxon>
        <taxon>Lophotrochozoa</taxon>
        <taxon>Mollusca</taxon>
        <taxon>Gastropoda</taxon>
        <taxon>Heterobranchia</taxon>
        <taxon>Euthyneura</taxon>
        <taxon>Panpulmonata</taxon>
        <taxon>Sacoglossa</taxon>
        <taxon>Placobranchoidea</taxon>
        <taxon>Plakobranchidae</taxon>
        <taxon>Elysia</taxon>
    </lineage>
</organism>
<dbReference type="GO" id="GO:0020037">
    <property type="term" value="F:heme binding"/>
    <property type="evidence" value="ECO:0007669"/>
    <property type="project" value="InterPro"/>
</dbReference>
<protein>
    <recommendedName>
        <fullName evidence="10">Cytochrome P450</fullName>
    </recommendedName>
</protein>
<feature type="binding site" description="axial binding residue" evidence="7">
    <location>
        <position position="285"/>
    </location>
    <ligand>
        <name>heme</name>
        <dbReference type="ChEBI" id="CHEBI:30413"/>
    </ligand>
    <ligandPart>
        <name>Fe</name>
        <dbReference type="ChEBI" id="CHEBI:18248"/>
    </ligandPart>
</feature>
<dbReference type="Proteomes" id="UP000271974">
    <property type="component" value="Unassembled WGS sequence"/>
</dbReference>
<evidence type="ECO:0008006" key="10">
    <source>
        <dbReference type="Google" id="ProtNLM"/>
    </source>
</evidence>
<keyword evidence="7" id="KW-0349">Heme</keyword>
<evidence type="ECO:0000313" key="8">
    <source>
        <dbReference type="EMBL" id="RUS69025.1"/>
    </source>
</evidence>
<keyword evidence="4" id="KW-0560">Oxidoreductase</keyword>
<dbReference type="PRINTS" id="PR00385">
    <property type="entry name" value="P450"/>
</dbReference>
<evidence type="ECO:0000256" key="2">
    <source>
        <dbReference type="ARBA" id="ARBA00010617"/>
    </source>
</evidence>
<dbReference type="InterPro" id="IPR001128">
    <property type="entry name" value="Cyt_P450"/>
</dbReference>
<feature type="non-terminal residue" evidence="8">
    <location>
        <position position="1"/>
    </location>
</feature>
<evidence type="ECO:0000256" key="3">
    <source>
        <dbReference type="ARBA" id="ARBA00022723"/>
    </source>
</evidence>
<dbReference type="AlphaFoldDB" id="A0A433SJD6"/>
<dbReference type="GO" id="GO:0006805">
    <property type="term" value="P:xenobiotic metabolic process"/>
    <property type="evidence" value="ECO:0007669"/>
    <property type="project" value="TreeGrafter"/>
</dbReference>
<dbReference type="GO" id="GO:0005737">
    <property type="term" value="C:cytoplasm"/>
    <property type="evidence" value="ECO:0007669"/>
    <property type="project" value="TreeGrafter"/>
</dbReference>
<comment type="similarity">
    <text evidence="2">Belongs to the cytochrome P450 family.</text>
</comment>
<dbReference type="Pfam" id="PF00067">
    <property type="entry name" value="p450"/>
    <property type="match status" value="1"/>
</dbReference>
<evidence type="ECO:0000256" key="7">
    <source>
        <dbReference type="PIRSR" id="PIRSR602401-1"/>
    </source>
</evidence>
<gene>
    <name evidence="8" type="ORF">EGW08_023213</name>
</gene>
<comment type="cofactor">
    <cofactor evidence="7">
        <name>heme</name>
        <dbReference type="ChEBI" id="CHEBI:30413"/>
    </cofactor>
</comment>
<dbReference type="InterPro" id="IPR002401">
    <property type="entry name" value="Cyt_P450_E_grp-I"/>
</dbReference>
<evidence type="ECO:0000313" key="9">
    <source>
        <dbReference type="Proteomes" id="UP000271974"/>
    </source>
</evidence>
<comment type="caution">
    <text evidence="8">The sequence shown here is derived from an EMBL/GenBank/DDBJ whole genome shotgun (WGS) entry which is preliminary data.</text>
</comment>
<dbReference type="PANTHER" id="PTHR24300">
    <property type="entry name" value="CYTOCHROME P450 508A4-RELATED"/>
    <property type="match status" value="1"/>
</dbReference>